<accession>A0A7M7PGK4</accession>
<evidence type="ECO:0000313" key="2">
    <source>
        <dbReference type="EnsemblMetazoa" id="XP_030850378"/>
    </source>
</evidence>
<dbReference type="InterPro" id="IPR013320">
    <property type="entry name" value="ConA-like_dom_sf"/>
</dbReference>
<dbReference type="AlphaFoldDB" id="A0A7M7PGK4"/>
<keyword evidence="1" id="KW-0472">Membrane</keyword>
<reference evidence="3" key="1">
    <citation type="submission" date="2015-02" db="EMBL/GenBank/DDBJ databases">
        <title>Genome sequencing for Strongylocentrotus purpuratus.</title>
        <authorList>
            <person name="Murali S."/>
            <person name="Liu Y."/>
            <person name="Vee V."/>
            <person name="English A."/>
            <person name="Wang M."/>
            <person name="Skinner E."/>
            <person name="Han Y."/>
            <person name="Muzny D.M."/>
            <person name="Worley K.C."/>
            <person name="Gibbs R.A."/>
        </authorList>
    </citation>
    <scope>NUCLEOTIDE SEQUENCE</scope>
</reference>
<keyword evidence="1" id="KW-0812">Transmembrane</keyword>
<dbReference type="SUPFAM" id="SSF49899">
    <property type="entry name" value="Concanavalin A-like lectins/glucanases"/>
    <property type="match status" value="1"/>
</dbReference>
<evidence type="ECO:0000313" key="3">
    <source>
        <dbReference type="Proteomes" id="UP000007110"/>
    </source>
</evidence>
<protein>
    <recommendedName>
        <fullName evidence="4">MAM domain-containing protein</fullName>
    </recommendedName>
</protein>
<dbReference type="Proteomes" id="UP000007110">
    <property type="component" value="Unassembled WGS sequence"/>
</dbReference>
<dbReference type="RefSeq" id="XP_030850378.1">
    <property type="nucleotide sequence ID" value="XM_030994518.1"/>
</dbReference>
<evidence type="ECO:0008006" key="4">
    <source>
        <dbReference type="Google" id="ProtNLM"/>
    </source>
</evidence>
<feature type="transmembrane region" description="Helical" evidence="1">
    <location>
        <begin position="186"/>
        <end position="209"/>
    </location>
</feature>
<evidence type="ECO:0000256" key="1">
    <source>
        <dbReference type="SAM" id="Phobius"/>
    </source>
</evidence>
<proteinExistence type="predicted"/>
<keyword evidence="3" id="KW-1185">Reference proteome</keyword>
<name>A0A7M7PGK4_STRPU</name>
<dbReference type="GeneID" id="105444439"/>
<sequence>MHFMSVVIYHFECPKQDIMELYKRIAIFAIICTGVCLAVDPDWSCDFEEDKCGIIETEGSWTIGNDPFRGTLMADVSGSSSRDMFIFSIPHNFTSPRGNLSFQYLFAGSDSSISVKVCREASEPAFTVAGTGIPMAVTEVVHYSCASKMDVEISFIASRGGVLPLLTVDNIQIYETPYIAPYASQYAAIGGGVAATVVVVCIIIIILVYRCKCKPKQDPNNGSGLDEMAGEEAAPTGYETTIVAFPEASSSDTLRINMENDQQGEIENEYLTPRMKRETMEAEYVDMKTIDNQVVMVTEDIYEKMADDAASKHAVTSKEAEYSVVI</sequence>
<organism evidence="2 3">
    <name type="scientific">Strongylocentrotus purpuratus</name>
    <name type="common">Purple sea urchin</name>
    <dbReference type="NCBI Taxonomy" id="7668"/>
    <lineage>
        <taxon>Eukaryota</taxon>
        <taxon>Metazoa</taxon>
        <taxon>Echinodermata</taxon>
        <taxon>Eleutherozoa</taxon>
        <taxon>Echinozoa</taxon>
        <taxon>Echinoidea</taxon>
        <taxon>Euechinoidea</taxon>
        <taxon>Echinacea</taxon>
        <taxon>Camarodonta</taxon>
        <taxon>Echinidea</taxon>
        <taxon>Strongylocentrotidae</taxon>
        <taxon>Strongylocentrotus</taxon>
    </lineage>
</organism>
<dbReference type="KEGG" id="spu:105444439"/>
<keyword evidence="1" id="KW-1133">Transmembrane helix</keyword>
<dbReference type="InParanoid" id="A0A7M7PGK4"/>
<dbReference type="EnsemblMetazoa" id="XM_030994518">
    <property type="protein sequence ID" value="XP_030850378"/>
    <property type="gene ID" value="LOC105444439"/>
</dbReference>
<reference evidence="2" key="2">
    <citation type="submission" date="2021-01" db="UniProtKB">
        <authorList>
            <consortium name="EnsemblMetazoa"/>
        </authorList>
    </citation>
    <scope>IDENTIFICATION</scope>
</reference>